<evidence type="ECO:0000256" key="2">
    <source>
        <dbReference type="ARBA" id="ARBA00005001"/>
    </source>
</evidence>
<dbReference type="InterPro" id="IPR029044">
    <property type="entry name" value="Nucleotide-diphossugar_trans"/>
</dbReference>
<dbReference type="GO" id="GO:0016758">
    <property type="term" value="F:hexosyltransferase activity"/>
    <property type="evidence" value="ECO:0007669"/>
    <property type="project" value="TreeGrafter"/>
</dbReference>
<keyword evidence="7 14" id="KW-0328">Glycosyltransferase</keyword>
<dbReference type="PANTHER" id="PTHR43867:SF5">
    <property type="entry name" value="GLUCANS BIOSYNTHESIS GLUCOSYLTRANSFERASE H"/>
    <property type="match status" value="1"/>
</dbReference>
<name>A0A1X6YC54_9RHOB</name>
<dbReference type="NCBIfam" id="NF003959">
    <property type="entry name" value="PRK05454.2-2"/>
    <property type="match status" value="1"/>
</dbReference>
<sequence>MGERRWARADTATRVTRAVALTLAAAAALTATGFMADAALADGFDWLDVLRSALVCVTTAWLAWGAVQALTGLAPRRRVERREATLDSPGADAAQRVPGEGSERELVLLVPICNEDPVATFSRIAAMDASLHEAGVSADVAVLSDTRDEEAARAERDAFARLLAETGAGGRMFYRRRQDNWGRKAGNVEDFIRRSGGAWDYALVLDADSLMEGRAVAQMLDRMRAEPDLGLLQTLPNLHSARSVFGRALQFSAAFFSPVFSRGLARMQGRTGPFWGHNAMIRIRAFAESCALPPLRGRPPFGGPILSHDYVEAALLARAGWRVTLDETIPGSYEEGPDNILSFARRDRRWCQGNLQHIRLLTTPGLHPWSRFTFLQGIFSYLVSLVWGLFLVTSIAAAIWAPLPDYFPDPHQLFPVFPSDRTRQIVALGIGVLGLLVLPKLAILAGALISGRARQGFGGWRAAPSMLAELLLSSMLAPLHLAYQTRAVLQVLSGADGGWPANQRGEGQLTFGESLAAGAWISVIGAAGLGLVAWVAPELTLWLLPVGGPMLLAPLLIWASSLPLDNWLFRSPEEADPSPVITRWREIHGRWTGAPGADQAQAGAARVVAPTGLPAE</sequence>
<dbReference type="Pfam" id="PF13632">
    <property type="entry name" value="Glyco_trans_2_3"/>
    <property type="match status" value="1"/>
</dbReference>
<protein>
    <recommendedName>
        <fullName evidence="4">Glucans biosynthesis glucosyltransferase H</fullName>
    </recommendedName>
</protein>
<evidence type="ECO:0000259" key="13">
    <source>
        <dbReference type="Pfam" id="PF13632"/>
    </source>
</evidence>
<dbReference type="GO" id="GO:0005886">
    <property type="term" value="C:plasma membrane"/>
    <property type="evidence" value="ECO:0007669"/>
    <property type="project" value="UniProtKB-SubCell"/>
</dbReference>
<evidence type="ECO:0000256" key="5">
    <source>
        <dbReference type="ARBA" id="ARBA00022475"/>
    </source>
</evidence>
<evidence type="ECO:0000313" key="15">
    <source>
        <dbReference type="Proteomes" id="UP000193963"/>
    </source>
</evidence>
<accession>A0A1X6YC54</accession>
<keyword evidence="10 12" id="KW-1133">Transmembrane helix</keyword>
<evidence type="ECO:0000256" key="6">
    <source>
        <dbReference type="ARBA" id="ARBA00022519"/>
    </source>
</evidence>
<comment type="similarity">
    <text evidence="3">Belongs to the glycosyltransferase 2 family. OpgH subfamily.</text>
</comment>
<evidence type="ECO:0000256" key="10">
    <source>
        <dbReference type="ARBA" id="ARBA00022989"/>
    </source>
</evidence>
<feature type="domain" description="Glycosyltransferase 2-like" evidence="13">
    <location>
        <begin position="203"/>
        <end position="395"/>
    </location>
</feature>
<dbReference type="RefSeq" id="WP_085886389.1">
    <property type="nucleotide sequence ID" value="NZ_FWFN01000001.1"/>
</dbReference>
<keyword evidence="15" id="KW-1185">Reference proteome</keyword>
<evidence type="ECO:0000313" key="14">
    <source>
        <dbReference type="EMBL" id="SLN16649.1"/>
    </source>
</evidence>
<evidence type="ECO:0000256" key="1">
    <source>
        <dbReference type="ARBA" id="ARBA00004429"/>
    </source>
</evidence>
<dbReference type="EMBL" id="FWFN01000001">
    <property type="protein sequence ID" value="SLN16649.1"/>
    <property type="molecule type" value="Genomic_DNA"/>
</dbReference>
<dbReference type="OrthoDB" id="9775281at2"/>
<feature type="transmembrane region" description="Helical" evidence="12">
    <location>
        <begin position="514"/>
        <end position="536"/>
    </location>
</feature>
<evidence type="ECO:0000256" key="4">
    <source>
        <dbReference type="ARBA" id="ARBA00020585"/>
    </source>
</evidence>
<dbReference type="InterPro" id="IPR001173">
    <property type="entry name" value="Glyco_trans_2-like"/>
</dbReference>
<keyword evidence="6" id="KW-0997">Cell inner membrane</keyword>
<keyword evidence="9 12" id="KW-0812">Transmembrane</keyword>
<keyword evidence="11 12" id="KW-0472">Membrane</keyword>
<dbReference type="NCBIfam" id="NF003958">
    <property type="entry name" value="PRK05454.2-1"/>
    <property type="match status" value="1"/>
</dbReference>
<evidence type="ECO:0000256" key="7">
    <source>
        <dbReference type="ARBA" id="ARBA00022676"/>
    </source>
</evidence>
<gene>
    <name evidence="14" type="primary">mdoH</name>
    <name evidence="14" type="ORF">PSM7751_00492</name>
</gene>
<proteinExistence type="inferred from homology"/>
<dbReference type="NCBIfam" id="NF003962">
    <property type="entry name" value="PRK05454.2-5"/>
    <property type="match status" value="1"/>
</dbReference>
<evidence type="ECO:0000256" key="3">
    <source>
        <dbReference type="ARBA" id="ARBA00009337"/>
    </source>
</evidence>
<dbReference type="PANTHER" id="PTHR43867">
    <property type="entry name" value="CELLULOSE SYNTHASE CATALYTIC SUBUNIT A [UDP-FORMING]"/>
    <property type="match status" value="1"/>
</dbReference>
<feature type="transmembrane region" description="Helical" evidence="12">
    <location>
        <begin position="423"/>
        <end position="449"/>
    </location>
</feature>
<dbReference type="InterPro" id="IPR050321">
    <property type="entry name" value="Glycosyltr_2/OpgH_subfam"/>
</dbReference>
<evidence type="ECO:0000256" key="12">
    <source>
        <dbReference type="SAM" id="Phobius"/>
    </source>
</evidence>
<keyword evidence="5" id="KW-1003">Cell membrane</keyword>
<feature type="transmembrane region" description="Helical" evidence="12">
    <location>
        <begin position="378"/>
        <end position="403"/>
    </location>
</feature>
<dbReference type="AlphaFoldDB" id="A0A1X6YC54"/>
<comment type="subcellular location">
    <subcellularLocation>
        <location evidence="1">Cell inner membrane</location>
        <topology evidence="1">Multi-pass membrane protein</topology>
    </subcellularLocation>
</comment>
<evidence type="ECO:0000256" key="9">
    <source>
        <dbReference type="ARBA" id="ARBA00022692"/>
    </source>
</evidence>
<reference evidence="14 15" key="1">
    <citation type="submission" date="2017-03" db="EMBL/GenBank/DDBJ databases">
        <authorList>
            <person name="Afonso C.L."/>
            <person name="Miller P.J."/>
            <person name="Scott M.A."/>
            <person name="Spackman E."/>
            <person name="Goraichik I."/>
            <person name="Dimitrov K.M."/>
            <person name="Suarez D.L."/>
            <person name="Swayne D.E."/>
        </authorList>
    </citation>
    <scope>NUCLEOTIDE SEQUENCE [LARGE SCALE GENOMIC DNA]</scope>
    <source>
        <strain evidence="14 15">CECT 7751</strain>
    </source>
</reference>
<dbReference type="Proteomes" id="UP000193963">
    <property type="component" value="Unassembled WGS sequence"/>
</dbReference>
<keyword evidence="8 14" id="KW-0808">Transferase</keyword>
<evidence type="ECO:0000256" key="8">
    <source>
        <dbReference type="ARBA" id="ARBA00022679"/>
    </source>
</evidence>
<evidence type="ECO:0000256" key="11">
    <source>
        <dbReference type="ARBA" id="ARBA00023136"/>
    </source>
</evidence>
<dbReference type="Gene3D" id="3.90.550.10">
    <property type="entry name" value="Spore Coat Polysaccharide Biosynthesis Protein SpsA, Chain A"/>
    <property type="match status" value="1"/>
</dbReference>
<organism evidence="14 15">
    <name type="scientific">Pseudooceanicola marinus</name>
    <dbReference type="NCBI Taxonomy" id="396013"/>
    <lineage>
        <taxon>Bacteria</taxon>
        <taxon>Pseudomonadati</taxon>
        <taxon>Pseudomonadota</taxon>
        <taxon>Alphaproteobacteria</taxon>
        <taxon>Rhodobacterales</taxon>
        <taxon>Paracoccaceae</taxon>
        <taxon>Pseudooceanicola</taxon>
    </lineage>
</organism>
<dbReference type="SUPFAM" id="SSF53448">
    <property type="entry name" value="Nucleotide-diphospho-sugar transferases"/>
    <property type="match status" value="1"/>
</dbReference>
<feature type="transmembrane region" description="Helical" evidence="12">
    <location>
        <begin position="542"/>
        <end position="562"/>
    </location>
</feature>
<comment type="pathway">
    <text evidence="2">Glycan metabolism; osmoregulated periplasmic glucan (OPG) biosynthesis.</text>
</comment>
<feature type="transmembrane region" description="Helical" evidence="12">
    <location>
        <begin position="51"/>
        <end position="73"/>
    </location>
</feature>